<organism evidence="2 3">
    <name type="scientific">Candidatus Shapirobacteria bacterium CG06_land_8_20_14_3_00_40_12</name>
    <dbReference type="NCBI Taxonomy" id="1974881"/>
    <lineage>
        <taxon>Bacteria</taxon>
        <taxon>Candidatus Shapironibacteriota</taxon>
    </lineage>
</organism>
<reference evidence="3" key="1">
    <citation type="submission" date="2017-09" db="EMBL/GenBank/DDBJ databases">
        <title>Depth-based differentiation of microbial function through sediment-hosted aquifers and enrichment of novel symbionts in the deep terrestrial subsurface.</title>
        <authorList>
            <person name="Probst A.J."/>
            <person name="Ladd B."/>
            <person name="Jarett J.K."/>
            <person name="Geller-Mcgrath D.E."/>
            <person name="Sieber C.M.K."/>
            <person name="Emerson J.B."/>
            <person name="Anantharaman K."/>
            <person name="Thomas B.C."/>
            <person name="Malmstrom R."/>
            <person name="Stieglmeier M."/>
            <person name="Klingl A."/>
            <person name="Woyke T."/>
            <person name="Ryan C.M."/>
            <person name="Banfield J.F."/>
        </authorList>
    </citation>
    <scope>NUCLEOTIDE SEQUENCE [LARGE SCALE GENOMIC DNA]</scope>
</reference>
<keyword evidence="1" id="KW-0472">Membrane</keyword>
<dbReference type="EMBL" id="PEWA01000022">
    <property type="protein sequence ID" value="PIU73543.1"/>
    <property type="molecule type" value="Genomic_DNA"/>
</dbReference>
<accession>A0A2M7ASL4</accession>
<comment type="caution">
    <text evidence="2">The sequence shown here is derived from an EMBL/GenBank/DDBJ whole genome shotgun (WGS) entry which is preliminary data.</text>
</comment>
<dbReference type="Proteomes" id="UP000231407">
    <property type="component" value="Unassembled WGS sequence"/>
</dbReference>
<evidence type="ECO:0000256" key="1">
    <source>
        <dbReference type="SAM" id="Phobius"/>
    </source>
</evidence>
<sequence length="333" mass="36758">MIKNIQIKILFVGFSLGFSLLDLGFARSANAQAFLGVSAIPPRLEISVEPGKTVTKEIKVRNESSTEKIISTQVKDFVVVDDLGTPIQVESTGDFSNRWAASSWIQVSAASLKLKPGETKTLMVTVIAPEDALPGGHYAIILHSPQNETALYETGSLIETNVGTLVYVTIPGDIKESAMIKDFSTPQFSEYGPIDFHATVTNLSDIHITPVGQIAITNSLGFKTATLPLETVNIFPYTSREYRQTLNRKLMLGRFKAQFVAAYGTTGQLVNATLFFWVIPWRLILTVVAILLIIILIAKLNRKSKIDKSPDSPKVEELEKELSALKKKYRDQK</sequence>
<evidence type="ECO:0000313" key="3">
    <source>
        <dbReference type="Proteomes" id="UP000231407"/>
    </source>
</evidence>
<keyword evidence="1" id="KW-0812">Transmembrane</keyword>
<gene>
    <name evidence="2" type="ORF">COS78_01780</name>
</gene>
<keyword evidence="1" id="KW-1133">Transmembrane helix</keyword>
<evidence type="ECO:0008006" key="4">
    <source>
        <dbReference type="Google" id="ProtNLM"/>
    </source>
</evidence>
<name>A0A2M7ASL4_9BACT</name>
<dbReference type="AlphaFoldDB" id="A0A2M7ASL4"/>
<evidence type="ECO:0000313" key="2">
    <source>
        <dbReference type="EMBL" id="PIU73543.1"/>
    </source>
</evidence>
<proteinExistence type="predicted"/>
<protein>
    <recommendedName>
        <fullName evidence="4">Alpha-galactosidase NEW3 domain-containing protein</fullName>
    </recommendedName>
</protein>
<feature type="transmembrane region" description="Helical" evidence="1">
    <location>
        <begin position="274"/>
        <end position="298"/>
    </location>
</feature>